<name>A0A6C0HLD1_9ZZZZ</name>
<protein>
    <submittedName>
        <fullName evidence="1">Uncharacterized protein</fullName>
    </submittedName>
</protein>
<evidence type="ECO:0000313" key="1">
    <source>
        <dbReference type="EMBL" id="QHT80955.1"/>
    </source>
</evidence>
<dbReference type="AlphaFoldDB" id="A0A6C0HLD1"/>
<proteinExistence type="predicted"/>
<organism evidence="1">
    <name type="scientific">viral metagenome</name>
    <dbReference type="NCBI Taxonomy" id="1070528"/>
    <lineage>
        <taxon>unclassified sequences</taxon>
        <taxon>metagenomes</taxon>
        <taxon>organismal metagenomes</taxon>
    </lineage>
</organism>
<dbReference type="EMBL" id="MN739976">
    <property type="protein sequence ID" value="QHT80955.1"/>
    <property type="molecule type" value="Genomic_DNA"/>
</dbReference>
<reference evidence="1" key="1">
    <citation type="journal article" date="2020" name="Nature">
        <title>Giant virus diversity and host interactions through global metagenomics.</title>
        <authorList>
            <person name="Schulz F."/>
            <person name="Roux S."/>
            <person name="Paez-Espino D."/>
            <person name="Jungbluth S."/>
            <person name="Walsh D.A."/>
            <person name="Denef V.J."/>
            <person name="McMahon K.D."/>
            <person name="Konstantinidis K.T."/>
            <person name="Eloe-Fadrosh E.A."/>
            <person name="Kyrpides N.C."/>
            <person name="Woyke T."/>
        </authorList>
    </citation>
    <scope>NUCLEOTIDE SEQUENCE</scope>
    <source>
        <strain evidence="1">GVMAG-M-3300023184-135</strain>
    </source>
</reference>
<sequence length="77" mass="8333">MQYFGSHSAGVGKVKVGNSSDLLKAQKLQIIRNANSNSPKSSVTTSIHSVRPTEIAQYNAVTQQIQYSVKHLGNVGY</sequence>
<accession>A0A6C0HLD1</accession>